<evidence type="ECO:0000313" key="1">
    <source>
        <dbReference type="EMBL" id="KAA6361976.1"/>
    </source>
</evidence>
<gene>
    <name evidence="1" type="ORF">EZS28_042497</name>
</gene>
<dbReference type="EMBL" id="SNRW01024815">
    <property type="protein sequence ID" value="KAA6361976.1"/>
    <property type="molecule type" value="Genomic_DNA"/>
</dbReference>
<feature type="non-terminal residue" evidence="1">
    <location>
        <position position="83"/>
    </location>
</feature>
<reference evidence="1 2" key="1">
    <citation type="submission" date="2019-03" db="EMBL/GenBank/DDBJ databases">
        <title>Single cell metagenomics reveals metabolic interactions within the superorganism composed of flagellate Streblomastix strix and complex community of Bacteroidetes bacteria on its surface.</title>
        <authorList>
            <person name="Treitli S.C."/>
            <person name="Kolisko M."/>
            <person name="Husnik F."/>
            <person name="Keeling P."/>
            <person name="Hampl V."/>
        </authorList>
    </citation>
    <scope>NUCLEOTIDE SEQUENCE [LARGE SCALE GENOMIC DNA]</scope>
    <source>
        <strain evidence="1">ST1C</strain>
    </source>
</reference>
<organism evidence="1 2">
    <name type="scientific">Streblomastix strix</name>
    <dbReference type="NCBI Taxonomy" id="222440"/>
    <lineage>
        <taxon>Eukaryota</taxon>
        <taxon>Metamonada</taxon>
        <taxon>Preaxostyla</taxon>
        <taxon>Oxymonadida</taxon>
        <taxon>Streblomastigidae</taxon>
        <taxon>Streblomastix</taxon>
    </lineage>
</organism>
<proteinExistence type="predicted"/>
<dbReference type="Proteomes" id="UP000324800">
    <property type="component" value="Unassembled WGS sequence"/>
</dbReference>
<name>A0A5J4TTX1_9EUKA</name>
<sequence length="83" mass="8955">MLSRSSIAHTLTLPFYEKLPVDNKTIGTVVMIADSNIEKIPEMLKAANLSGEALGYTALRQLVVRSLKAAGVNITNNNDDAII</sequence>
<protein>
    <submittedName>
        <fullName evidence="1">Uncharacterized protein</fullName>
    </submittedName>
</protein>
<comment type="caution">
    <text evidence="1">The sequence shown here is derived from an EMBL/GenBank/DDBJ whole genome shotgun (WGS) entry which is preliminary data.</text>
</comment>
<evidence type="ECO:0000313" key="2">
    <source>
        <dbReference type="Proteomes" id="UP000324800"/>
    </source>
</evidence>
<accession>A0A5J4TTX1</accession>
<dbReference type="AlphaFoldDB" id="A0A5J4TTX1"/>